<dbReference type="OrthoDB" id="691790at2759"/>
<keyword evidence="2" id="KW-0677">Repeat</keyword>
<evidence type="ECO:0000313" key="5">
    <source>
        <dbReference type="EMBL" id="OEL16257.1"/>
    </source>
</evidence>
<dbReference type="PROSITE" id="PS51473">
    <property type="entry name" value="GNK2"/>
    <property type="match status" value="2"/>
</dbReference>
<accession>A0A1E5UTS1</accession>
<comment type="caution">
    <text evidence="5">The sequence shown here is derived from an EMBL/GenBank/DDBJ whole genome shotgun (WGS) entry which is preliminary data.</text>
</comment>
<evidence type="ECO:0000259" key="4">
    <source>
        <dbReference type="PROSITE" id="PS51473"/>
    </source>
</evidence>
<dbReference type="AlphaFoldDB" id="A0A1E5UTS1"/>
<dbReference type="Pfam" id="PF01657">
    <property type="entry name" value="Stress-antifung"/>
    <property type="match status" value="2"/>
</dbReference>
<dbReference type="PANTHER" id="PTHR32099">
    <property type="entry name" value="CYSTEINE-RICH REPEAT SECRETORY PROTEIN"/>
    <property type="match status" value="1"/>
</dbReference>
<dbReference type="Gene3D" id="3.30.430.20">
    <property type="entry name" value="Gnk2 domain, C-X8-C-X2-C motif"/>
    <property type="match status" value="2"/>
</dbReference>
<sequence>MAPRHFLILLAVVSSLTDASVGSGVSGTYTGLPYTGFDSNDPNIYRSNDPNIYRSNDPNYIYRSNDPNIAVGRVIFTPSALYCSTTGNYSKNTPYQVNLFNLLNNLSSGAITNRGFTNSVAGEVPDVVFGLTMCYADRNWTECRNCLHEAASGVTLICPFSREMKACDDACVIRYSNESFFSVADLTVAFDNSSNSFVTDIASMNTTRSSLMSRLVGQAAVSELRLANGSNPYTDLHGRSQVMYGLAQCTRDLNASECTRCLEYFVERLSDLYPTNTYGAVKGYSCYVVYKIGDELVITIPPATAASGWDLELSN</sequence>
<dbReference type="FunFam" id="3.30.430.20:FF:000016">
    <property type="entry name" value="Cysteine-rich receptor-like protein kinase 10"/>
    <property type="match status" value="1"/>
</dbReference>
<proteinExistence type="predicted"/>
<feature type="chain" id="PRO_5009187378" description="Gnk2-homologous domain-containing protein" evidence="3">
    <location>
        <begin position="20"/>
        <end position="315"/>
    </location>
</feature>
<keyword evidence="6" id="KW-1185">Reference proteome</keyword>
<name>A0A1E5UTS1_9POAL</name>
<dbReference type="InterPro" id="IPR038408">
    <property type="entry name" value="GNK2_sf"/>
</dbReference>
<evidence type="ECO:0000256" key="1">
    <source>
        <dbReference type="ARBA" id="ARBA00022729"/>
    </source>
</evidence>
<evidence type="ECO:0000313" key="6">
    <source>
        <dbReference type="Proteomes" id="UP000095767"/>
    </source>
</evidence>
<feature type="domain" description="Gnk2-homologous" evidence="4">
    <location>
        <begin position="77"/>
        <end position="180"/>
    </location>
</feature>
<feature type="signal peptide" evidence="3">
    <location>
        <begin position="1"/>
        <end position="19"/>
    </location>
</feature>
<evidence type="ECO:0000256" key="2">
    <source>
        <dbReference type="ARBA" id="ARBA00022737"/>
    </source>
</evidence>
<dbReference type="STRING" id="888268.A0A1E5UTS1"/>
<dbReference type="Proteomes" id="UP000095767">
    <property type="component" value="Unassembled WGS sequence"/>
</dbReference>
<dbReference type="CDD" id="cd23509">
    <property type="entry name" value="Gnk2-like"/>
    <property type="match status" value="2"/>
</dbReference>
<dbReference type="InterPro" id="IPR002902">
    <property type="entry name" value="GNK2"/>
</dbReference>
<reference evidence="5 6" key="1">
    <citation type="submission" date="2016-09" db="EMBL/GenBank/DDBJ databases">
        <title>The draft genome of Dichanthelium oligosanthes: A C3 panicoid grass species.</title>
        <authorList>
            <person name="Studer A.J."/>
            <person name="Schnable J.C."/>
            <person name="Brutnell T.P."/>
        </authorList>
    </citation>
    <scope>NUCLEOTIDE SEQUENCE [LARGE SCALE GENOMIC DNA]</scope>
    <source>
        <strain evidence="6">cv. Kellogg 1175</strain>
        <tissue evidence="5">Leaf</tissue>
    </source>
</reference>
<feature type="domain" description="Gnk2-homologous" evidence="4">
    <location>
        <begin position="186"/>
        <end position="295"/>
    </location>
</feature>
<dbReference type="PANTHER" id="PTHR32099:SF102">
    <property type="entry name" value="OS12G0608700 PROTEIN"/>
    <property type="match status" value="1"/>
</dbReference>
<keyword evidence="1 3" id="KW-0732">Signal</keyword>
<protein>
    <recommendedName>
        <fullName evidence="4">Gnk2-homologous domain-containing protein</fullName>
    </recommendedName>
</protein>
<evidence type="ECO:0000256" key="3">
    <source>
        <dbReference type="SAM" id="SignalP"/>
    </source>
</evidence>
<dbReference type="EMBL" id="LWDX02063544">
    <property type="protein sequence ID" value="OEL16257.1"/>
    <property type="molecule type" value="Genomic_DNA"/>
</dbReference>
<organism evidence="5 6">
    <name type="scientific">Dichanthelium oligosanthes</name>
    <dbReference type="NCBI Taxonomy" id="888268"/>
    <lineage>
        <taxon>Eukaryota</taxon>
        <taxon>Viridiplantae</taxon>
        <taxon>Streptophyta</taxon>
        <taxon>Embryophyta</taxon>
        <taxon>Tracheophyta</taxon>
        <taxon>Spermatophyta</taxon>
        <taxon>Magnoliopsida</taxon>
        <taxon>Liliopsida</taxon>
        <taxon>Poales</taxon>
        <taxon>Poaceae</taxon>
        <taxon>PACMAD clade</taxon>
        <taxon>Panicoideae</taxon>
        <taxon>Panicodae</taxon>
        <taxon>Paniceae</taxon>
        <taxon>Dichantheliinae</taxon>
        <taxon>Dichanthelium</taxon>
    </lineage>
</organism>
<gene>
    <name evidence="5" type="ORF">BAE44_0022723</name>
</gene>